<accession>A0ABU9BBA4</accession>
<dbReference type="InterPro" id="IPR028081">
    <property type="entry name" value="Leu-bd"/>
</dbReference>
<evidence type="ECO:0000259" key="3">
    <source>
        <dbReference type="Pfam" id="PF13458"/>
    </source>
</evidence>
<name>A0ABU9BBA4_9BURK</name>
<dbReference type="Gene3D" id="3.40.50.2300">
    <property type="match status" value="2"/>
</dbReference>
<dbReference type="PANTHER" id="PTHR30483">
    <property type="entry name" value="LEUCINE-SPECIFIC-BINDING PROTEIN"/>
    <property type="match status" value="1"/>
</dbReference>
<keyword evidence="5" id="KW-1185">Reference proteome</keyword>
<dbReference type="InterPro" id="IPR051010">
    <property type="entry name" value="BCAA_transport"/>
</dbReference>
<reference evidence="4 5" key="1">
    <citation type="submission" date="2024-04" db="EMBL/GenBank/DDBJ databases">
        <title>Novel species of the genus Ideonella isolated from streams.</title>
        <authorList>
            <person name="Lu H."/>
        </authorList>
    </citation>
    <scope>NUCLEOTIDE SEQUENCE [LARGE SCALE GENOMIC DNA]</scope>
    <source>
        <strain evidence="4 5">BYS139W</strain>
    </source>
</reference>
<feature type="domain" description="Leucine-binding protein" evidence="3">
    <location>
        <begin position="50"/>
        <end position="391"/>
    </location>
</feature>
<dbReference type="Proteomes" id="UP001368500">
    <property type="component" value="Unassembled WGS sequence"/>
</dbReference>
<dbReference type="PROSITE" id="PS51318">
    <property type="entry name" value="TAT"/>
    <property type="match status" value="1"/>
</dbReference>
<evidence type="ECO:0000313" key="4">
    <source>
        <dbReference type="EMBL" id="MEK8026015.1"/>
    </source>
</evidence>
<dbReference type="EMBL" id="JBBUTF010000006">
    <property type="protein sequence ID" value="MEK8026015.1"/>
    <property type="molecule type" value="Genomic_DNA"/>
</dbReference>
<dbReference type="InterPro" id="IPR006311">
    <property type="entry name" value="TAT_signal"/>
</dbReference>
<dbReference type="SUPFAM" id="SSF53822">
    <property type="entry name" value="Periplasmic binding protein-like I"/>
    <property type="match status" value="1"/>
</dbReference>
<dbReference type="RefSeq" id="WP_341373798.1">
    <property type="nucleotide sequence ID" value="NZ_JBBUTF010000006.1"/>
</dbReference>
<evidence type="ECO:0000256" key="1">
    <source>
        <dbReference type="ARBA" id="ARBA00010062"/>
    </source>
</evidence>
<protein>
    <submittedName>
        <fullName evidence="4">ABC transporter substrate-binding protein</fullName>
    </submittedName>
</protein>
<dbReference type="PANTHER" id="PTHR30483:SF6">
    <property type="entry name" value="PERIPLASMIC BINDING PROTEIN OF ABC TRANSPORTER FOR NATURAL AMINO ACIDS"/>
    <property type="match status" value="1"/>
</dbReference>
<gene>
    <name evidence="4" type="ORF">AACH11_08570</name>
</gene>
<comment type="similarity">
    <text evidence="1">Belongs to the leucine-binding protein family.</text>
</comment>
<evidence type="ECO:0000313" key="5">
    <source>
        <dbReference type="Proteomes" id="UP001368500"/>
    </source>
</evidence>
<sequence>MSDTQPDDTVTDRPASAEPTRRTLLQAFAGGTLTAAAAGFPGLAAAQGKTIRIGYISPLTGPQAPFGETDKYTVARIQALLKDGLTVNGQKYAVEILVRDNQSSPNKAAELAGNLILNEKIHLMLPASTTDAINPVSDQCELHGVPCISSQAPWQSFVFPRGGSAEKPFKWTYHFFWGLEDVLASFTGMWNSVQTNRKVGMLFPRNADGEAWGNKEWGLPPAVTKAKFETVIPSSFQPLTNDFSAQISAFKKAGCDIVGGISYPVDLKTFITQCRQQQYRPKIVTVAAALLFPSGVEAMGALGEGMSTEVWWTPAFPFKSSLTGETGAKMAADWEATTKKQWTQPIGYAHALWEVALDVLKRAKDPLSRDAIRQAITETNLTTMAGPIRFKDGPTPNICKTPIVGGQWVKGAKHKYDLRIVDNSASKLVPVEGKLALIGAPA</sequence>
<comment type="caution">
    <text evidence="4">The sequence shown here is derived from an EMBL/GenBank/DDBJ whole genome shotgun (WGS) entry which is preliminary data.</text>
</comment>
<evidence type="ECO:0000256" key="2">
    <source>
        <dbReference type="ARBA" id="ARBA00022729"/>
    </source>
</evidence>
<keyword evidence="2" id="KW-0732">Signal</keyword>
<dbReference type="Pfam" id="PF13458">
    <property type="entry name" value="Peripla_BP_6"/>
    <property type="match status" value="1"/>
</dbReference>
<proteinExistence type="inferred from homology"/>
<dbReference type="InterPro" id="IPR028082">
    <property type="entry name" value="Peripla_BP_I"/>
</dbReference>
<dbReference type="CDD" id="cd06337">
    <property type="entry name" value="PBP1_ABC_ligand_binding-like"/>
    <property type="match status" value="1"/>
</dbReference>
<organism evidence="4 5">
    <name type="scientific">Pseudaquabacterium rugosum</name>
    <dbReference type="NCBI Taxonomy" id="2984194"/>
    <lineage>
        <taxon>Bacteria</taxon>
        <taxon>Pseudomonadati</taxon>
        <taxon>Pseudomonadota</taxon>
        <taxon>Betaproteobacteria</taxon>
        <taxon>Burkholderiales</taxon>
        <taxon>Sphaerotilaceae</taxon>
        <taxon>Pseudaquabacterium</taxon>
    </lineage>
</organism>